<organism evidence="1 2">
    <name type="scientific">Pollutimonas nitritireducens</name>
    <dbReference type="NCBI Taxonomy" id="2045209"/>
    <lineage>
        <taxon>Bacteria</taxon>
        <taxon>Pseudomonadati</taxon>
        <taxon>Pseudomonadota</taxon>
        <taxon>Betaproteobacteria</taxon>
        <taxon>Burkholderiales</taxon>
        <taxon>Alcaligenaceae</taxon>
        <taxon>Pollutimonas</taxon>
    </lineage>
</organism>
<evidence type="ECO:0000313" key="1">
    <source>
        <dbReference type="EMBL" id="PLC53929.1"/>
    </source>
</evidence>
<accession>A0A2N4UFZ5</accession>
<reference evidence="1 2" key="1">
    <citation type="submission" date="2017-10" db="EMBL/GenBank/DDBJ databases">
        <title>Two draft genome sequences of Pusillimonas sp. strains isolated from a nitrate- and radionuclide-contaminated groundwater in Russia.</title>
        <authorList>
            <person name="Grouzdev D.S."/>
            <person name="Tourova T.P."/>
            <person name="Goeva M.A."/>
            <person name="Babich T.L."/>
            <person name="Sokolova D.S."/>
            <person name="Abdullin R."/>
            <person name="Poltaraus A.B."/>
            <person name="Toshchakov S.V."/>
            <person name="Nazina T.N."/>
        </authorList>
    </citation>
    <scope>NUCLEOTIDE SEQUENCE [LARGE SCALE GENOMIC DNA]</scope>
    <source>
        <strain evidence="1 2">JR1/69-2-13</strain>
    </source>
</reference>
<comment type="caution">
    <text evidence="1">The sequence shown here is derived from an EMBL/GenBank/DDBJ whole genome shotgun (WGS) entry which is preliminary data.</text>
</comment>
<sequence length="67" mass="6966">MSSIHWVSYGERLFGVGLAAFESCPGVGHAADVPGLCKPVEPLFMFQDVPANHVLGVIGGKEGRVAG</sequence>
<dbReference type="EMBL" id="PDNV01000006">
    <property type="protein sequence ID" value="PLC53929.1"/>
    <property type="molecule type" value="Genomic_DNA"/>
</dbReference>
<keyword evidence="2" id="KW-1185">Reference proteome</keyword>
<dbReference type="RefSeq" id="WP_102070048.1">
    <property type="nucleotide sequence ID" value="NZ_PDNV01000006.1"/>
</dbReference>
<name>A0A2N4UFZ5_9BURK</name>
<gene>
    <name evidence="1" type="ORF">CR155_10885</name>
</gene>
<protein>
    <submittedName>
        <fullName evidence="1">Uncharacterized protein</fullName>
    </submittedName>
</protein>
<evidence type="ECO:0000313" key="2">
    <source>
        <dbReference type="Proteomes" id="UP000234328"/>
    </source>
</evidence>
<dbReference type="Proteomes" id="UP000234328">
    <property type="component" value="Unassembled WGS sequence"/>
</dbReference>
<dbReference type="AlphaFoldDB" id="A0A2N4UFZ5"/>
<proteinExistence type="predicted"/>